<dbReference type="RefSeq" id="WP_065079289.1">
    <property type="nucleotide sequence ID" value="NZ_LROS01000044.1"/>
</dbReference>
<gene>
    <name evidence="1" type="ORF">CLRAG_32020</name>
</gene>
<dbReference type="Proteomes" id="UP000093954">
    <property type="component" value="Unassembled WGS sequence"/>
</dbReference>
<keyword evidence="2" id="KW-1185">Reference proteome</keyword>
<reference evidence="1 2" key="1">
    <citation type="journal article" date="2012" name="Front. Microbiol.">
        <title>Draft Genome Sequence of the Virulent Strain 01-B526 of the Fish Pathogen Aeromonas salmonicida.</title>
        <authorList>
            <person name="Charette S.J."/>
            <person name="Brochu F."/>
            <person name="Boyle B."/>
            <person name="Filion G."/>
            <person name="Tanaka K.H."/>
            <person name="Derome N."/>
        </authorList>
    </citation>
    <scope>NUCLEOTIDE SEQUENCE [LARGE SCALE GENOMIC DNA]</scope>
    <source>
        <strain evidence="1 2">P11</strain>
    </source>
</reference>
<evidence type="ECO:0000313" key="2">
    <source>
        <dbReference type="Proteomes" id="UP000093954"/>
    </source>
</evidence>
<comment type="caution">
    <text evidence="1">The sequence shown here is derived from an EMBL/GenBank/DDBJ whole genome shotgun (WGS) entry which is preliminary data.</text>
</comment>
<evidence type="ECO:0000313" key="1">
    <source>
        <dbReference type="EMBL" id="OBR91260.1"/>
    </source>
</evidence>
<name>A0A1A6AMH4_9CLOT</name>
<dbReference type="AlphaFoldDB" id="A0A1A6AMH4"/>
<organism evidence="1 2">
    <name type="scientific">Clostridium ragsdalei P11</name>
    <dbReference type="NCBI Taxonomy" id="1353534"/>
    <lineage>
        <taxon>Bacteria</taxon>
        <taxon>Bacillati</taxon>
        <taxon>Bacillota</taxon>
        <taxon>Clostridia</taxon>
        <taxon>Eubacteriales</taxon>
        <taxon>Clostridiaceae</taxon>
        <taxon>Clostridium</taxon>
    </lineage>
</organism>
<dbReference type="EMBL" id="LROS01000044">
    <property type="protein sequence ID" value="OBR91260.1"/>
    <property type="molecule type" value="Genomic_DNA"/>
</dbReference>
<accession>A0A1A6AMH4</accession>
<sequence length="159" mass="19237">MNHYFYQTQFSEYKPGLISYLNKSNKIKVKINNVYFYKYLKKVVGFYKELENYYDVYSLKEKEIVEQDGINIQNINEVLKLDMYLYNIISMYQDDTIFEEDFEFSDSLEKWIHCIDENTLLAYFNSGYDGDTLNDKKIFCDFLPQKIKFNNLEKQVNII</sequence>
<protein>
    <submittedName>
        <fullName evidence="1">Uncharacterized protein</fullName>
    </submittedName>
</protein>
<dbReference type="PATRIC" id="fig|1353534.3.peg.3252"/>
<proteinExistence type="predicted"/>